<feature type="compositionally biased region" description="Polar residues" evidence="1">
    <location>
        <begin position="82"/>
        <end position="106"/>
    </location>
</feature>
<sequence>MSQEPEKFLYFRVGLLKDSAALDALWQDALKHHMVDQPDKLIALRLTEYYELVAEGVLHPVAQVSKGAPAVQNPGDAREQAPMTNAPSASGTNHSPVQRQPSQTMPVQKAPAASQPARPVHDYRSAEDEIVSVIEGAEQNADAAADYWSLL</sequence>
<keyword evidence="3" id="KW-1185">Reference proteome</keyword>
<dbReference type="AlphaFoldDB" id="A0A402A5R8"/>
<comment type="caution">
    <text evidence="2">The sequence shown here is derived from an EMBL/GenBank/DDBJ whole genome shotgun (WGS) entry which is preliminary data.</text>
</comment>
<dbReference type="OrthoDB" id="162495at2"/>
<proteinExistence type="predicted"/>
<dbReference type="Proteomes" id="UP000287352">
    <property type="component" value="Unassembled WGS sequence"/>
</dbReference>
<organism evidence="2 3">
    <name type="scientific">Tengunoibacter tsumagoiensis</name>
    <dbReference type="NCBI Taxonomy" id="2014871"/>
    <lineage>
        <taxon>Bacteria</taxon>
        <taxon>Bacillati</taxon>
        <taxon>Chloroflexota</taxon>
        <taxon>Ktedonobacteria</taxon>
        <taxon>Ktedonobacterales</taxon>
        <taxon>Dictyobacteraceae</taxon>
        <taxon>Tengunoibacter</taxon>
    </lineage>
</organism>
<gene>
    <name evidence="2" type="ORF">KTT_42200</name>
</gene>
<evidence type="ECO:0000256" key="1">
    <source>
        <dbReference type="SAM" id="MobiDB-lite"/>
    </source>
</evidence>
<feature type="region of interest" description="Disordered" evidence="1">
    <location>
        <begin position="67"/>
        <end position="124"/>
    </location>
</feature>
<reference evidence="3" key="1">
    <citation type="submission" date="2018-12" db="EMBL/GenBank/DDBJ databases">
        <title>Tengunoibacter tsumagoiensis gen. nov., sp. nov., Dictyobacter kobayashii sp. nov., D. alpinus sp. nov., and D. joshuensis sp. nov. and description of Dictyobacteraceae fam. nov. within the order Ktedonobacterales isolated from Tengu-no-mugimeshi.</title>
        <authorList>
            <person name="Wang C.M."/>
            <person name="Zheng Y."/>
            <person name="Sakai Y."/>
            <person name="Toyoda A."/>
            <person name="Minakuchi Y."/>
            <person name="Abe K."/>
            <person name="Yokota A."/>
            <person name="Yabe S."/>
        </authorList>
    </citation>
    <scope>NUCLEOTIDE SEQUENCE [LARGE SCALE GENOMIC DNA]</scope>
    <source>
        <strain evidence="3">Uno3</strain>
    </source>
</reference>
<dbReference type="EMBL" id="BIFR01000001">
    <property type="protein sequence ID" value="GCE14361.1"/>
    <property type="molecule type" value="Genomic_DNA"/>
</dbReference>
<protein>
    <submittedName>
        <fullName evidence="2">Uncharacterized protein</fullName>
    </submittedName>
</protein>
<accession>A0A402A5R8</accession>
<evidence type="ECO:0000313" key="3">
    <source>
        <dbReference type="Proteomes" id="UP000287352"/>
    </source>
</evidence>
<dbReference type="RefSeq" id="WP_126581773.1">
    <property type="nucleotide sequence ID" value="NZ_BIFR01000001.1"/>
</dbReference>
<name>A0A402A5R8_9CHLR</name>
<evidence type="ECO:0000313" key="2">
    <source>
        <dbReference type="EMBL" id="GCE14361.1"/>
    </source>
</evidence>